<proteinExistence type="predicted"/>
<keyword evidence="1" id="KW-1133">Transmembrane helix</keyword>
<protein>
    <submittedName>
        <fullName evidence="2">Uncharacterized protein</fullName>
    </submittedName>
</protein>
<keyword evidence="3" id="KW-1185">Reference proteome</keyword>
<dbReference type="EMBL" id="BAPV01000020">
    <property type="protein sequence ID" value="GBQ90726.1"/>
    <property type="molecule type" value="Genomic_DNA"/>
</dbReference>
<organism evidence="2 3">
    <name type="scientific">Asaia krungthepensis NRIC 0535</name>
    <dbReference type="NCBI Taxonomy" id="1307925"/>
    <lineage>
        <taxon>Bacteria</taxon>
        <taxon>Pseudomonadati</taxon>
        <taxon>Pseudomonadota</taxon>
        <taxon>Alphaproteobacteria</taxon>
        <taxon>Acetobacterales</taxon>
        <taxon>Acetobacteraceae</taxon>
        <taxon>Asaia</taxon>
    </lineage>
</organism>
<comment type="caution">
    <text evidence="2">The sequence shown here is derived from an EMBL/GenBank/DDBJ whole genome shotgun (WGS) entry which is preliminary data.</text>
</comment>
<accession>A0ABQ0Q4A3</accession>
<name>A0ABQ0Q4A3_9PROT</name>
<sequence>MDHRDHGNGIAVVRPLPRQELFDSAQAASHLGLTPGLFRALRFFRCGPAPLRIQSRIVYRRTELDRLRHEWCTAVQVRAEDRLSLSPDPDQPPARTPYQSRSLPYPLDPLMRILALRAIRHRIVVSILWVMAIIGGGISLIFY</sequence>
<feature type="transmembrane region" description="Helical" evidence="1">
    <location>
        <begin position="123"/>
        <end position="142"/>
    </location>
</feature>
<evidence type="ECO:0000313" key="3">
    <source>
        <dbReference type="Proteomes" id="UP001062776"/>
    </source>
</evidence>
<evidence type="ECO:0000256" key="1">
    <source>
        <dbReference type="SAM" id="Phobius"/>
    </source>
</evidence>
<dbReference type="Proteomes" id="UP001062776">
    <property type="component" value="Unassembled WGS sequence"/>
</dbReference>
<evidence type="ECO:0000313" key="2">
    <source>
        <dbReference type="EMBL" id="GBQ90726.1"/>
    </source>
</evidence>
<dbReference type="RefSeq" id="WP_264816113.1">
    <property type="nucleotide sequence ID" value="NZ_BAPV01000020.1"/>
</dbReference>
<reference evidence="2" key="1">
    <citation type="submission" date="2013-04" db="EMBL/GenBank/DDBJ databases">
        <title>The genome sequencing project of 58 acetic acid bacteria.</title>
        <authorList>
            <person name="Okamoto-Kainuma A."/>
            <person name="Ishikawa M."/>
            <person name="Umino S."/>
            <person name="Koizumi Y."/>
            <person name="Shiwa Y."/>
            <person name="Yoshikawa H."/>
            <person name="Matsutani M."/>
            <person name="Matsushita K."/>
        </authorList>
    </citation>
    <scope>NUCLEOTIDE SEQUENCE</scope>
    <source>
        <strain evidence="2">NRIC 0535</strain>
    </source>
</reference>
<gene>
    <name evidence="2" type="ORF">AA0535_2125</name>
</gene>
<keyword evidence="1" id="KW-0812">Transmembrane</keyword>
<keyword evidence="1" id="KW-0472">Membrane</keyword>